<reference evidence="2" key="1">
    <citation type="submission" date="2021-05" db="EMBL/GenBank/DDBJ databases">
        <title>Comparative genomics of three Colletotrichum scovillei strains and genetic complementation revealed genes involved fungal growth and virulence on chili pepper.</title>
        <authorList>
            <person name="Hsieh D.-K."/>
            <person name="Chuang S.-C."/>
            <person name="Chen C.-Y."/>
            <person name="Chao Y.-T."/>
            <person name="Lu M.-Y.J."/>
            <person name="Lee M.-H."/>
            <person name="Shih M.-C."/>
        </authorList>
    </citation>
    <scope>NUCLEOTIDE SEQUENCE</scope>
    <source>
        <strain evidence="2">Coll-153</strain>
    </source>
</reference>
<keyword evidence="3" id="KW-1185">Reference proteome</keyword>
<accession>A0A9P7R0X3</accession>
<feature type="transmembrane region" description="Helical" evidence="1">
    <location>
        <begin position="176"/>
        <end position="192"/>
    </location>
</feature>
<keyword evidence="1" id="KW-1133">Transmembrane helix</keyword>
<feature type="transmembrane region" description="Helical" evidence="1">
    <location>
        <begin position="198"/>
        <end position="215"/>
    </location>
</feature>
<evidence type="ECO:0000256" key="1">
    <source>
        <dbReference type="SAM" id="Phobius"/>
    </source>
</evidence>
<comment type="caution">
    <text evidence="2">The sequence shown here is derived from an EMBL/GenBank/DDBJ whole genome shotgun (WGS) entry which is preliminary data.</text>
</comment>
<keyword evidence="1" id="KW-0472">Membrane</keyword>
<sequence>MTDPGDLSAPRWGEIRIAELLDRVQPAHYSQPVESGPSLVSMNCVEKLGLKTLPSTPSAWKQRSASYPKSRMAKLAAEMATIFGSIILKENAVLGQAREPLESPTSWDAGLSARSEISGERWHSGIGNFLGNPMTQMITRILTTPTPRMLMVGLITYGIGASTLYHMNHRHKHQDAVIAAGIVIGGCLGTFMDMDGQAILLRILPWAILVAIWLSDMGHRSFGTRNAQLATISSATC</sequence>
<gene>
    <name evidence="2" type="ORF">JMJ77_010752</name>
</gene>
<evidence type="ECO:0000313" key="2">
    <source>
        <dbReference type="EMBL" id="KAG7047400.1"/>
    </source>
</evidence>
<dbReference type="EMBL" id="JAESDN010000007">
    <property type="protein sequence ID" value="KAG7047400.1"/>
    <property type="molecule type" value="Genomic_DNA"/>
</dbReference>
<proteinExistence type="predicted"/>
<dbReference type="AlphaFoldDB" id="A0A9P7R0X3"/>
<keyword evidence="1" id="KW-0812">Transmembrane</keyword>
<protein>
    <submittedName>
        <fullName evidence="2">Uncharacterized protein</fullName>
    </submittedName>
</protein>
<dbReference type="Proteomes" id="UP000699042">
    <property type="component" value="Unassembled WGS sequence"/>
</dbReference>
<evidence type="ECO:0000313" key="3">
    <source>
        <dbReference type="Proteomes" id="UP000699042"/>
    </source>
</evidence>
<feature type="transmembrane region" description="Helical" evidence="1">
    <location>
        <begin position="149"/>
        <end position="167"/>
    </location>
</feature>
<name>A0A9P7R0X3_9PEZI</name>
<organism evidence="2 3">
    <name type="scientific">Colletotrichum scovillei</name>
    <dbReference type="NCBI Taxonomy" id="1209932"/>
    <lineage>
        <taxon>Eukaryota</taxon>
        <taxon>Fungi</taxon>
        <taxon>Dikarya</taxon>
        <taxon>Ascomycota</taxon>
        <taxon>Pezizomycotina</taxon>
        <taxon>Sordariomycetes</taxon>
        <taxon>Hypocreomycetidae</taxon>
        <taxon>Glomerellales</taxon>
        <taxon>Glomerellaceae</taxon>
        <taxon>Colletotrichum</taxon>
        <taxon>Colletotrichum acutatum species complex</taxon>
    </lineage>
</organism>